<feature type="transmembrane region" description="Helical" evidence="5">
    <location>
        <begin position="112"/>
        <end position="133"/>
    </location>
</feature>
<feature type="domain" description="O-antigen ligase-related" evidence="6">
    <location>
        <begin position="193"/>
        <end position="344"/>
    </location>
</feature>
<dbReference type="InterPro" id="IPR007016">
    <property type="entry name" value="O-antigen_ligase-rel_domated"/>
</dbReference>
<dbReference type="Proteomes" id="UP000734218">
    <property type="component" value="Unassembled WGS sequence"/>
</dbReference>
<feature type="transmembrane region" description="Helical" evidence="5">
    <location>
        <begin position="336"/>
        <end position="355"/>
    </location>
</feature>
<keyword evidence="3 5" id="KW-1133">Transmembrane helix</keyword>
<evidence type="ECO:0000313" key="7">
    <source>
        <dbReference type="EMBL" id="NJC34886.1"/>
    </source>
</evidence>
<evidence type="ECO:0000256" key="1">
    <source>
        <dbReference type="ARBA" id="ARBA00004141"/>
    </source>
</evidence>
<comment type="subcellular location">
    <subcellularLocation>
        <location evidence="1">Membrane</location>
        <topology evidence="1">Multi-pass membrane protein</topology>
    </subcellularLocation>
</comment>
<name>A0ABX0XND6_9SPHN</name>
<gene>
    <name evidence="7" type="ORF">GGR88_002400</name>
</gene>
<feature type="transmembrane region" description="Helical" evidence="5">
    <location>
        <begin position="33"/>
        <end position="51"/>
    </location>
</feature>
<dbReference type="EMBL" id="JAATJE010000002">
    <property type="protein sequence ID" value="NJC34886.1"/>
    <property type="molecule type" value="Genomic_DNA"/>
</dbReference>
<dbReference type="GO" id="GO:0016874">
    <property type="term" value="F:ligase activity"/>
    <property type="evidence" value="ECO:0007669"/>
    <property type="project" value="UniProtKB-KW"/>
</dbReference>
<evidence type="ECO:0000256" key="2">
    <source>
        <dbReference type="ARBA" id="ARBA00022692"/>
    </source>
</evidence>
<proteinExistence type="predicted"/>
<comment type="caution">
    <text evidence="7">The sequence shown here is derived from an EMBL/GenBank/DDBJ whole genome shotgun (WGS) entry which is preliminary data.</text>
</comment>
<protein>
    <submittedName>
        <fullName evidence="7">O-antigen ligase</fullName>
    </submittedName>
</protein>
<dbReference type="PANTHER" id="PTHR37422">
    <property type="entry name" value="TEICHURONIC ACID BIOSYNTHESIS PROTEIN TUAE"/>
    <property type="match status" value="1"/>
</dbReference>
<evidence type="ECO:0000256" key="3">
    <source>
        <dbReference type="ARBA" id="ARBA00022989"/>
    </source>
</evidence>
<evidence type="ECO:0000256" key="4">
    <source>
        <dbReference type="ARBA" id="ARBA00023136"/>
    </source>
</evidence>
<dbReference type="Pfam" id="PF04932">
    <property type="entry name" value="Wzy_C"/>
    <property type="match status" value="1"/>
</dbReference>
<evidence type="ECO:0000256" key="5">
    <source>
        <dbReference type="SAM" id="Phobius"/>
    </source>
</evidence>
<keyword evidence="4 5" id="KW-0472">Membrane</keyword>
<feature type="transmembrane region" description="Helical" evidence="5">
    <location>
        <begin position="160"/>
        <end position="177"/>
    </location>
</feature>
<keyword evidence="8" id="KW-1185">Reference proteome</keyword>
<keyword evidence="7" id="KW-0436">Ligase</keyword>
<reference evidence="7 8" key="1">
    <citation type="submission" date="2020-03" db="EMBL/GenBank/DDBJ databases">
        <title>Genomic Encyclopedia of Type Strains, Phase IV (KMG-IV): sequencing the most valuable type-strain genomes for metagenomic binning, comparative biology and taxonomic classification.</title>
        <authorList>
            <person name="Goeker M."/>
        </authorList>
    </citation>
    <scope>NUCLEOTIDE SEQUENCE [LARGE SCALE GENOMIC DNA]</scope>
    <source>
        <strain evidence="7 8">DSM 27651</strain>
    </source>
</reference>
<feature type="transmembrane region" description="Helical" evidence="5">
    <location>
        <begin position="86"/>
        <end position="105"/>
    </location>
</feature>
<evidence type="ECO:0000313" key="8">
    <source>
        <dbReference type="Proteomes" id="UP000734218"/>
    </source>
</evidence>
<dbReference type="RefSeq" id="WP_167955272.1">
    <property type="nucleotide sequence ID" value="NZ_JAATJE010000002.1"/>
</dbReference>
<organism evidence="7 8">
    <name type="scientific">Sphingomonas jejuensis</name>
    <dbReference type="NCBI Taxonomy" id="904715"/>
    <lineage>
        <taxon>Bacteria</taxon>
        <taxon>Pseudomonadati</taxon>
        <taxon>Pseudomonadota</taxon>
        <taxon>Alphaproteobacteria</taxon>
        <taxon>Sphingomonadales</taxon>
        <taxon>Sphingomonadaceae</taxon>
        <taxon>Sphingomonas</taxon>
    </lineage>
</organism>
<dbReference type="InterPro" id="IPR051533">
    <property type="entry name" value="WaaL-like"/>
</dbReference>
<feature type="transmembrane region" description="Helical" evidence="5">
    <location>
        <begin position="184"/>
        <end position="201"/>
    </location>
</feature>
<dbReference type="PANTHER" id="PTHR37422:SF13">
    <property type="entry name" value="LIPOPOLYSACCHARIDE BIOSYNTHESIS PROTEIN PA4999-RELATED"/>
    <property type="match status" value="1"/>
</dbReference>
<feature type="transmembrane region" description="Helical" evidence="5">
    <location>
        <begin position="391"/>
        <end position="407"/>
    </location>
</feature>
<evidence type="ECO:0000259" key="6">
    <source>
        <dbReference type="Pfam" id="PF04932"/>
    </source>
</evidence>
<sequence length="419" mass="44476">MGQAITRCAAFLAIVATAFLAPRPIRLDDTRPAIFILAAALLLLIVQLVPLPPGLWQSLPGRELFAQADVLPADIWRPLAIVPDGAVNAAASLVVPAAVLILLAWMPAEDRALVPLMVLVVILMSMLLGVVQFSGIDFDNPLINDGNGQVSGSLANRNHFALFLAIGCVVAPVWAFGGQTRARWRGAAALGMILVLVLMILASGSRAGLLLGVVGVVLGLLIVRRRLRDDLRRAPKWAFPALLVAIGALIISLVFVSLSAGRADAIDRALSIDASDDLRARGLPTVIDALWIYFPAGSGFGSFDPVFRIREPLELLQTLYLNHAHNDFLEVALEGGLAGMVLLLVALGWWLLASVRAWRAGGRSEHATAKLGSSVLLLIFLASLVDYPARTPMIMAIVAIAAVWLNGGSSRSGRPALPA</sequence>
<feature type="transmembrane region" description="Helical" evidence="5">
    <location>
        <begin position="237"/>
        <end position="258"/>
    </location>
</feature>
<accession>A0ABX0XND6</accession>
<feature type="transmembrane region" description="Helical" evidence="5">
    <location>
        <begin position="207"/>
        <end position="225"/>
    </location>
</feature>
<keyword evidence="2 5" id="KW-0812">Transmembrane</keyword>
<feature type="transmembrane region" description="Helical" evidence="5">
    <location>
        <begin position="367"/>
        <end position="385"/>
    </location>
</feature>